<organism evidence="3 4">
    <name type="scientific">Necator americanus</name>
    <name type="common">Human hookworm</name>
    <dbReference type="NCBI Taxonomy" id="51031"/>
    <lineage>
        <taxon>Eukaryota</taxon>
        <taxon>Metazoa</taxon>
        <taxon>Ecdysozoa</taxon>
        <taxon>Nematoda</taxon>
        <taxon>Chromadorea</taxon>
        <taxon>Rhabditida</taxon>
        <taxon>Rhabditina</taxon>
        <taxon>Rhabditomorpha</taxon>
        <taxon>Strongyloidea</taxon>
        <taxon>Ancylostomatidae</taxon>
        <taxon>Bunostominae</taxon>
        <taxon>Necator</taxon>
    </lineage>
</organism>
<evidence type="ECO:0000256" key="1">
    <source>
        <dbReference type="SAM" id="MobiDB-lite"/>
    </source>
</evidence>
<keyword evidence="2" id="KW-0472">Membrane</keyword>
<gene>
    <name evidence="3" type="primary">Necator_chrI.g608</name>
    <name evidence="3" type="ORF">RB195_004486</name>
</gene>
<keyword evidence="2" id="KW-1133">Transmembrane helix</keyword>
<sequence length="312" mass="35225">MAVLGFRTRLPPKTGSKDWRFEIENLKILKFVAYEILSMKLLRLFNIFPSDLPTTRNFDNFCYSLPELNDDQEFCHKMQDVFDAGLLYTIISALATLSFACSSLICAQKKVNRKRVAGGMRAPDGARHDVSKISTLRGYDDLETALTPPHGPAPNGDGNGQDNNNNNNNNNEKEYRGDQKVTKTKMKSKDEMPASKPSSRKTAAEKKETGAQRKDKVAMDRRTVPEKNERFYFKTAEPAEFDDANKSLALAPEQSSGATDKSKFKTLEVQKTIGVEAENVDSERIDDRLRSTQNGVDKLTEAFRRKREEVRV</sequence>
<comment type="caution">
    <text evidence="3">The sequence shown here is derived from an EMBL/GenBank/DDBJ whole genome shotgun (WGS) entry which is preliminary data.</text>
</comment>
<evidence type="ECO:0000256" key="2">
    <source>
        <dbReference type="SAM" id="Phobius"/>
    </source>
</evidence>
<feature type="transmembrane region" description="Helical" evidence="2">
    <location>
        <begin position="86"/>
        <end position="107"/>
    </location>
</feature>
<keyword evidence="4" id="KW-1185">Reference proteome</keyword>
<evidence type="ECO:0000313" key="3">
    <source>
        <dbReference type="EMBL" id="KAK6726189.1"/>
    </source>
</evidence>
<feature type="compositionally biased region" description="Low complexity" evidence="1">
    <location>
        <begin position="160"/>
        <end position="170"/>
    </location>
</feature>
<feature type="compositionally biased region" description="Basic and acidic residues" evidence="1">
    <location>
        <begin position="171"/>
        <end position="193"/>
    </location>
</feature>
<feature type="compositionally biased region" description="Basic and acidic residues" evidence="1">
    <location>
        <begin position="202"/>
        <end position="223"/>
    </location>
</feature>
<dbReference type="Proteomes" id="UP001303046">
    <property type="component" value="Unassembled WGS sequence"/>
</dbReference>
<reference evidence="3 4" key="1">
    <citation type="submission" date="2023-08" db="EMBL/GenBank/DDBJ databases">
        <title>A Necator americanus chromosomal reference genome.</title>
        <authorList>
            <person name="Ilik V."/>
            <person name="Petrzelkova K.J."/>
            <person name="Pardy F."/>
            <person name="Fuh T."/>
            <person name="Niatou-Singa F.S."/>
            <person name="Gouil Q."/>
            <person name="Baker L."/>
            <person name="Ritchie M.E."/>
            <person name="Jex A.R."/>
            <person name="Gazzola D."/>
            <person name="Li H."/>
            <person name="Toshio Fujiwara R."/>
            <person name="Zhan B."/>
            <person name="Aroian R.V."/>
            <person name="Pafco B."/>
            <person name="Schwarz E.M."/>
        </authorList>
    </citation>
    <scope>NUCLEOTIDE SEQUENCE [LARGE SCALE GENOMIC DNA]</scope>
    <source>
        <strain evidence="3 4">Aroian</strain>
        <tissue evidence="3">Whole animal</tissue>
    </source>
</reference>
<name>A0ABR1BI78_NECAM</name>
<feature type="region of interest" description="Disordered" evidence="1">
    <location>
        <begin position="142"/>
        <end position="223"/>
    </location>
</feature>
<evidence type="ECO:0000313" key="4">
    <source>
        <dbReference type="Proteomes" id="UP001303046"/>
    </source>
</evidence>
<accession>A0ABR1BI78</accession>
<keyword evidence="2" id="KW-0812">Transmembrane</keyword>
<dbReference type="EMBL" id="JAVFWL010000001">
    <property type="protein sequence ID" value="KAK6726189.1"/>
    <property type="molecule type" value="Genomic_DNA"/>
</dbReference>
<protein>
    <submittedName>
        <fullName evidence="3">Uncharacterized protein</fullName>
    </submittedName>
</protein>
<proteinExistence type="predicted"/>